<sequence length="62" mass="7165">ASILVQGVDREGRPLELEAQGMLAIILQHETDHLKGKLFIDHVSALKRQLYTRRMKKKLRSK</sequence>
<feature type="non-terminal residue" evidence="2">
    <location>
        <position position="1"/>
    </location>
</feature>
<dbReference type="InterPro" id="IPR036821">
    <property type="entry name" value="Peptide_deformylase_sf"/>
</dbReference>
<dbReference type="PANTHER" id="PTHR10458:SF22">
    <property type="entry name" value="PEPTIDE DEFORMYLASE"/>
    <property type="match status" value="1"/>
</dbReference>
<comment type="similarity">
    <text evidence="1">Belongs to the polypeptide deformylase family.</text>
</comment>
<protein>
    <recommendedName>
        <fullName evidence="3">Peptide deformylase</fullName>
    </recommendedName>
</protein>
<evidence type="ECO:0008006" key="3">
    <source>
        <dbReference type="Google" id="ProtNLM"/>
    </source>
</evidence>
<dbReference type="EMBL" id="BART01026827">
    <property type="protein sequence ID" value="GAH01580.1"/>
    <property type="molecule type" value="Genomic_DNA"/>
</dbReference>
<evidence type="ECO:0000256" key="1">
    <source>
        <dbReference type="ARBA" id="ARBA00010759"/>
    </source>
</evidence>
<dbReference type="SUPFAM" id="SSF56420">
    <property type="entry name" value="Peptide deformylase"/>
    <property type="match status" value="1"/>
</dbReference>
<reference evidence="2" key="1">
    <citation type="journal article" date="2014" name="Front. Microbiol.">
        <title>High frequency of phylogenetically diverse reductive dehalogenase-homologous genes in deep subseafloor sedimentary metagenomes.</title>
        <authorList>
            <person name="Kawai M."/>
            <person name="Futagami T."/>
            <person name="Toyoda A."/>
            <person name="Takaki Y."/>
            <person name="Nishi S."/>
            <person name="Hori S."/>
            <person name="Arai W."/>
            <person name="Tsubouchi T."/>
            <person name="Morono Y."/>
            <person name="Uchiyama I."/>
            <person name="Ito T."/>
            <person name="Fujiyama A."/>
            <person name="Inagaki F."/>
            <person name="Takami H."/>
        </authorList>
    </citation>
    <scope>NUCLEOTIDE SEQUENCE</scope>
    <source>
        <strain evidence="2">Expedition CK06-06</strain>
    </source>
</reference>
<accession>X1CZZ3</accession>
<dbReference type="AlphaFoldDB" id="X1CZZ3"/>
<comment type="caution">
    <text evidence="2">The sequence shown here is derived from an EMBL/GenBank/DDBJ whole genome shotgun (WGS) entry which is preliminary data.</text>
</comment>
<evidence type="ECO:0000313" key="2">
    <source>
        <dbReference type="EMBL" id="GAH01580.1"/>
    </source>
</evidence>
<dbReference type="InterPro" id="IPR023635">
    <property type="entry name" value="Peptide_deformylase"/>
</dbReference>
<name>X1CZZ3_9ZZZZ</name>
<proteinExistence type="inferred from homology"/>
<organism evidence="2">
    <name type="scientific">marine sediment metagenome</name>
    <dbReference type="NCBI Taxonomy" id="412755"/>
    <lineage>
        <taxon>unclassified sequences</taxon>
        <taxon>metagenomes</taxon>
        <taxon>ecological metagenomes</taxon>
    </lineage>
</organism>
<dbReference type="PANTHER" id="PTHR10458">
    <property type="entry name" value="PEPTIDE DEFORMYLASE"/>
    <property type="match status" value="1"/>
</dbReference>
<dbReference type="GO" id="GO:0042586">
    <property type="term" value="F:peptide deformylase activity"/>
    <property type="evidence" value="ECO:0007669"/>
    <property type="project" value="InterPro"/>
</dbReference>
<dbReference type="Gene3D" id="3.90.45.10">
    <property type="entry name" value="Peptide deformylase"/>
    <property type="match status" value="1"/>
</dbReference>
<gene>
    <name evidence="2" type="ORF">S01H4_47728</name>
</gene>
<dbReference type="Pfam" id="PF01327">
    <property type="entry name" value="Pep_deformylase"/>
    <property type="match status" value="1"/>
</dbReference>